<sequence>MAVRGTCALVLIPGGADWRGEAACVDQPANTFPDESDIVGKERARAVCGRCRVTEPCLLPAFASRGPGAPALVGVNVVHARYRCACSTLTPPTHTLPQHQSREGRSRSVSRRGVHACQEPRRSCFRSPDCCGHVGAPLGPAEAPRSKLTRGSASAACLSVLRGRAAPALPAGARLLAAWTACRAQEDSNSTDGQLTTGHELVKLVTTNPRRSSPLRETAVHATSQPCYTYRRSIYSNRNPMEGRIVGMLTVRALRAVLVVVLAGTVFVQASMVWALATDPEDGSLPLTPLRVITILGMVSVQVALVCVWRLVTMVRRGTVFSNAAFRYVDVLIGAIVAAALVWFAVTVLNAPGQRADPGVTVIMGGVGVAILGVALIVLVLRMLLAQAVARDAEATQMQDELNELI</sequence>
<comment type="caution">
    <text evidence="3">The sequence shown here is derived from an EMBL/GenBank/DDBJ whole genome shotgun (WGS) entry which is preliminary data.</text>
</comment>
<dbReference type="EMBL" id="SJKB01000029">
    <property type="protein sequence ID" value="TCC48060.1"/>
    <property type="molecule type" value="Genomic_DNA"/>
</dbReference>
<dbReference type="InterPro" id="IPR034768">
    <property type="entry name" value="4FE4S_WBL"/>
</dbReference>
<feature type="transmembrane region" description="Helical" evidence="1">
    <location>
        <begin position="289"/>
        <end position="312"/>
    </location>
</feature>
<evidence type="ECO:0000313" key="3">
    <source>
        <dbReference type="EMBL" id="TCC48060.1"/>
    </source>
</evidence>
<dbReference type="Proteomes" id="UP000291144">
    <property type="component" value="Unassembled WGS sequence"/>
</dbReference>
<evidence type="ECO:0000256" key="1">
    <source>
        <dbReference type="SAM" id="Phobius"/>
    </source>
</evidence>
<feature type="transmembrane region" description="Helical" evidence="1">
    <location>
        <begin position="324"/>
        <end position="346"/>
    </location>
</feature>
<accession>A0A4R0JNS7</accession>
<dbReference type="Pfam" id="PF11188">
    <property type="entry name" value="DUF2975"/>
    <property type="match status" value="1"/>
</dbReference>
<keyword evidence="1" id="KW-0812">Transmembrane</keyword>
<feature type="transmembrane region" description="Helical" evidence="1">
    <location>
        <begin position="253"/>
        <end position="277"/>
    </location>
</feature>
<evidence type="ECO:0000313" key="4">
    <source>
        <dbReference type="Proteomes" id="UP000291144"/>
    </source>
</evidence>
<protein>
    <submittedName>
        <fullName evidence="3">DUF2975 domain-containing protein</fullName>
    </submittedName>
</protein>
<feature type="domain" description="4Fe-4S Wbl-type" evidence="2">
    <location>
        <begin position="18"/>
        <end position="63"/>
    </location>
</feature>
<dbReference type="OrthoDB" id="3240470at2"/>
<name>A0A4R0JNS7_9ACTN</name>
<keyword evidence="1" id="KW-0472">Membrane</keyword>
<dbReference type="InterPro" id="IPR021354">
    <property type="entry name" value="DUF2975"/>
</dbReference>
<evidence type="ECO:0000259" key="2">
    <source>
        <dbReference type="Pfam" id="PF02467"/>
    </source>
</evidence>
<proteinExistence type="predicted"/>
<reference evidence="3 4" key="1">
    <citation type="submission" date="2019-02" db="EMBL/GenBank/DDBJ databases">
        <title>Kribbella capetownensis sp. nov. and Kribbella speibonae sp. nov., isolated from soil.</title>
        <authorList>
            <person name="Curtis S.M."/>
            <person name="Norton I."/>
            <person name="Everest G.J."/>
            <person name="Meyers P.R."/>
        </authorList>
    </citation>
    <scope>NUCLEOTIDE SEQUENCE [LARGE SCALE GENOMIC DNA]</scope>
    <source>
        <strain evidence="3 4">NRRL B-24813</strain>
    </source>
</reference>
<keyword evidence="4" id="KW-1185">Reference proteome</keyword>
<feature type="transmembrane region" description="Helical" evidence="1">
    <location>
        <begin position="358"/>
        <end position="381"/>
    </location>
</feature>
<dbReference type="Pfam" id="PF02467">
    <property type="entry name" value="Whib"/>
    <property type="match status" value="1"/>
</dbReference>
<keyword evidence="1" id="KW-1133">Transmembrane helix</keyword>
<dbReference type="AlphaFoldDB" id="A0A4R0JNS7"/>
<organism evidence="3 4">
    <name type="scientific">Kribbella pittospori</name>
    <dbReference type="NCBI Taxonomy" id="722689"/>
    <lineage>
        <taxon>Bacteria</taxon>
        <taxon>Bacillati</taxon>
        <taxon>Actinomycetota</taxon>
        <taxon>Actinomycetes</taxon>
        <taxon>Propionibacteriales</taxon>
        <taxon>Kribbellaceae</taxon>
        <taxon>Kribbella</taxon>
    </lineage>
</organism>
<gene>
    <name evidence="3" type="ORF">E0H73_43045</name>
</gene>